<protein>
    <submittedName>
        <fullName evidence="1">Uncharacterized protein</fullName>
    </submittedName>
</protein>
<proteinExistence type="predicted"/>
<organism evidence="1">
    <name type="scientific">marine sediment metagenome</name>
    <dbReference type="NCBI Taxonomy" id="412755"/>
    <lineage>
        <taxon>unclassified sequences</taxon>
        <taxon>metagenomes</taxon>
        <taxon>ecological metagenomes</taxon>
    </lineage>
</organism>
<sequence>MTKGAGTEIDTSAVDFTGSQLLEAILPISIVRRVMPVFTVLPIEDQNYTYWELLNDIGTKYDFDPYEYGSNANALKETTVPIPLIYHEQTYDKFKLKRINKSKAPLADRTRQMARVFNRDENNLGLAGETTKTGVTSFADTSNNTTAATAQLNLTDIDVLITTTHGIINQLNNGLSADSGSQLASDFPCIIGLTPDVEARLWVTPVTATSPQGQNGYDIFKNIIMTRCGAGTEIVVSNAIGGTVTTVDDRVKLSTAGTTNMFIHAKSPNHGGFVASTIFTESETTLKGFTKEIAERWRPIFFRQEATIYSGTVDITS</sequence>
<evidence type="ECO:0000313" key="1">
    <source>
        <dbReference type="EMBL" id="KKK93243.1"/>
    </source>
</evidence>
<reference evidence="1" key="1">
    <citation type="journal article" date="2015" name="Nature">
        <title>Complex archaea that bridge the gap between prokaryotes and eukaryotes.</title>
        <authorList>
            <person name="Spang A."/>
            <person name="Saw J.H."/>
            <person name="Jorgensen S.L."/>
            <person name="Zaremba-Niedzwiedzka K."/>
            <person name="Martijn J."/>
            <person name="Lind A.E."/>
            <person name="van Eijk R."/>
            <person name="Schleper C."/>
            <person name="Guy L."/>
            <person name="Ettema T.J."/>
        </authorList>
    </citation>
    <scope>NUCLEOTIDE SEQUENCE</scope>
</reference>
<dbReference type="AlphaFoldDB" id="A0A0F8ZHI0"/>
<accession>A0A0F8ZHI0</accession>
<gene>
    <name evidence="1" type="ORF">LCGC14_2694830</name>
</gene>
<comment type="caution">
    <text evidence="1">The sequence shown here is derived from an EMBL/GenBank/DDBJ whole genome shotgun (WGS) entry which is preliminary data.</text>
</comment>
<dbReference type="EMBL" id="LAZR01047856">
    <property type="protein sequence ID" value="KKK93243.1"/>
    <property type="molecule type" value="Genomic_DNA"/>
</dbReference>
<name>A0A0F8ZHI0_9ZZZZ</name>